<reference evidence="2" key="1">
    <citation type="submission" date="2025-08" db="UniProtKB">
        <authorList>
            <consortium name="Ensembl"/>
        </authorList>
    </citation>
    <scope>IDENTIFICATION</scope>
</reference>
<dbReference type="Ensembl" id="ENSMMNT00015021057.1">
    <property type="protein sequence ID" value="ENSMMNP00015019172.1"/>
    <property type="gene ID" value="ENSMMNG00015014099.1"/>
</dbReference>
<evidence type="ECO:0000313" key="3">
    <source>
        <dbReference type="Proteomes" id="UP000694561"/>
    </source>
</evidence>
<name>A0A8C6F921_MONMO</name>
<feature type="compositionally biased region" description="Low complexity" evidence="1">
    <location>
        <begin position="16"/>
        <end position="32"/>
    </location>
</feature>
<feature type="region of interest" description="Disordered" evidence="1">
    <location>
        <begin position="16"/>
        <end position="69"/>
    </location>
</feature>
<protein>
    <submittedName>
        <fullName evidence="2">Uncharacterized protein</fullName>
    </submittedName>
</protein>
<evidence type="ECO:0000256" key="1">
    <source>
        <dbReference type="SAM" id="MobiDB-lite"/>
    </source>
</evidence>
<evidence type="ECO:0000313" key="2">
    <source>
        <dbReference type="Ensembl" id="ENSMMNP00015019172.1"/>
    </source>
</evidence>
<sequence length="96" mass="9546">MESSMAWPCSSRCSISMSSFTPSTTICTSSTSEKPKRSALETSKIPPTAAVSTPPGETARSAGLGGGGGVGCSGREGCLQALHPTHLCLASEAAAA</sequence>
<dbReference type="AlphaFoldDB" id="A0A8C6F921"/>
<dbReference type="Proteomes" id="UP000694561">
    <property type="component" value="Unplaced"/>
</dbReference>
<proteinExistence type="predicted"/>
<organism evidence="2 3">
    <name type="scientific">Monodon monoceros</name>
    <name type="common">Narwhal</name>
    <name type="synonym">Ceratodon monodon</name>
    <dbReference type="NCBI Taxonomy" id="40151"/>
    <lineage>
        <taxon>Eukaryota</taxon>
        <taxon>Metazoa</taxon>
        <taxon>Chordata</taxon>
        <taxon>Craniata</taxon>
        <taxon>Vertebrata</taxon>
        <taxon>Euteleostomi</taxon>
        <taxon>Mammalia</taxon>
        <taxon>Eutheria</taxon>
        <taxon>Laurasiatheria</taxon>
        <taxon>Artiodactyla</taxon>
        <taxon>Whippomorpha</taxon>
        <taxon>Cetacea</taxon>
        <taxon>Odontoceti</taxon>
        <taxon>Monodontidae</taxon>
        <taxon>Monodon</taxon>
    </lineage>
</organism>
<keyword evidence="3" id="KW-1185">Reference proteome</keyword>
<reference evidence="2" key="2">
    <citation type="submission" date="2025-09" db="UniProtKB">
        <authorList>
            <consortium name="Ensembl"/>
        </authorList>
    </citation>
    <scope>IDENTIFICATION</scope>
</reference>
<accession>A0A8C6F921</accession>
<dbReference type="GeneTree" id="ENSGT01030000235753"/>